<gene>
    <name evidence="9" type="ORF">ECRASSUSDP1_LOCUS4616</name>
</gene>
<dbReference type="Pfam" id="PF08159">
    <property type="entry name" value="NUC153"/>
    <property type="match status" value="1"/>
</dbReference>
<feature type="compositionally biased region" description="Basic and acidic residues" evidence="6">
    <location>
        <begin position="430"/>
        <end position="449"/>
    </location>
</feature>
<keyword evidence="4" id="KW-0539">Nucleus</keyword>
<dbReference type="Proteomes" id="UP001295684">
    <property type="component" value="Unassembled WGS sequence"/>
</dbReference>
<evidence type="ECO:0000313" key="10">
    <source>
        <dbReference type="Proteomes" id="UP001295684"/>
    </source>
</evidence>
<evidence type="ECO:0000256" key="1">
    <source>
        <dbReference type="ARBA" id="ARBA00004604"/>
    </source>
</evidence>
<dbReference type="GO" id="GO:0003723">
    <property type="term" value="F:RNA binding"/>
    <property type="evidence" value="ECO:0007669"/>
    <property type="project" value="TreeGrafter"/>
</dbReference>
<sequence>MSSKPVKRKEKFEDKIKKDERFAGISTDPKFMTAPKSVKKVKVDKRFNKMIKDKNFIASAHKDKLNKMYEFEEDEEDTENKNKILDEDGNFVWNEQSDSSSEEEEQPKQELEEEDEGYWSDLQDEVKLGEDQTSKLAVQNLDWDHIGAEDLYFLFSSFCKGESMVLKVEIRPSEYGKQKMQNDSLAGPPTAIFSHKELDEKKKKFKIKRAEKKNEKKVLHNKVSALEVEDNYEFDEMELRKYEAQKMKYYFGVIYCDSPATAAHLYSEIDGLEFEQSQLKMDLRFIPDEIKEFPYAPKEECTEAPEEYECNFFANRAIGHTKVKLTWDEDDPKRMKVIKKKWEVDKLEDQDFKEYIASSDPEFSSEEDEQEIARKRAILGLDNSESESDEEINQAFGVAAKKKKKKEVTGDIKITFQSGFENIGDTLLQSKKDNEAKKKESAYETYQRERKQKKRDRKMKEKEKKEIDKEMMYEKPEEGAKKKHKKHKLKNLISEDAATKDELTLLMTGDQTKDDFEPDTTDKRFEAIYDSGAFNMDPTHKDFKKVGKAFVNEHQKRRWKGER</sequence>
<dbReference type="InterPro" id="IPR012580">
    <property type="entry name" value="NUC153"/>
</dbReference>
<evidence type="ECO:0000313" key="9">
    <source>
        <dbReference type="EMBL" id="CAI2363286.1"/>
    </source>
</evidence>
<comment type="similarity">
    <text evidence="2">Belongs to the ESF1 family.</text>
</comment>
<keyword evidence="3 5" id="KW-0175">Coiled coil</keyword>
<keyword evidence="10" id="KW-1185">Reference proteome</keyword>
<dbReference type="InterPro" id="IPR056750">
    <property type="entry name" value="RRM_ESF1"/>
</dbReference>
<dbReference type="Pfam" id="PF25121">
    <property type="entry name" value="RRM_ESF1"/>
    <property type="match status" value="1"/>
</dbReference>
<feature type="domain" description="ESF1 RRM" evidence="8">
    <location>
        <begin position="133"/>
        <end position="302"/>
    </location>
</feature>
<dbReference type="PANTHER" id="PTHR12202:SF0">
    <property type="entry name" value="ESF1 HOMOLOG"/>
    <property type="match status" value="1"/>
</dbReference>
<feature type="region of interest" description="Disordered" evidence="6">
    <location>
        <begin position="70"/>
        <end position="117"/>
    </location>
</feature>
<dbReference type="EMBL" id="CAMPGE010004440">
    <property type="protein sequence ID" value="CAI2363286.1"/>
    <property type="molecule type" value="Genomic_DNA"/>
</dbReference>
<accession>A0AAD1XA24</accession>
<organism evidence="9 10">
    <name type="scientific">Euplotes crassus</name>
    <dbReference type="NCBI Taxonomy" id="5936"/>
    <lineage>
        <taxon>Eukaryota</taxon>
        <taxon>Sar</taxon>
        <taxon>Alveolata</taxon>
        <taxon>Ciliophora</taxon>
        <taxon>Intramacronucleata</taxon>
        <taxon>Spirotrichea</taxon>
        <taxon>Hypotrichia</taxon>
        <taxon>Euplotida</taxon>
        <taxon>Euplotidae</taxon>
        <taxon>Moneuplotes</taxon>
    </lineage>
</organism>
<evidence type="ECO:0008006" key="11">
    <source>
        <dbReference type="Google" id="ProtNLM"/>
    </source>
</evidence>
<dbReference type="GO" id="GO:0006364">
    <property type="term" value="P:rRNA processing"/>
    <property type="evidence" value="ECO:0007669"/>
    <property type="project" value="InterPro"/>
</dbReference>
<evidence type="ECO:0000256" key="4">
    <source>
        <dbReference type="ARBA" id="ARBA00023242"/>
    </source>
</evidence>
<evidence type="ECO:0000259" key="8">
    <source>
        <dbReference type="Pfam" id="PF25121"/>
    </source>
</evidence>
<comment type="caution">
    <text evidence="9">The sequence shown here is derived from an EMBL/GenBank/DDBJ whole genome shotgun (WGS) entry which is preliminary data.</text>
</comment>
<evidence type="ECO:0000256" key="5">
    <source>
        <dbReference type="SAM" id="Coils"/>
    </source>
</evidence>
<reference evidence="9" key="1">
    <citation type="submission" date="2023-07" db="EMBL/GenBank/DDBJ databases">
        <authorList>
            <consortium name="AG Swart"/>
            <person name="Singh M."/>
            <person name="Singh A."/>
            <person name="Seah K."/>
            <person name="Emmerich C."/>
        </authorList>
    </citation>
    <scope>NUCLEOTIDE SEQUENCE</scope>
    <source>
        <strain evidence="9">DP1</strain>
    </source>
</reference>
<protein>
    <recommendedName>
        <fullName evidence="11">NUC153 domain-containing protein</fullName>
    </recommendedName>
</protein>
<feature type="compositionally biased region" description="Basic and acidic residues" evidence="6">
    <location>
        <begin position="458"/>
        <end position="480"/>
    </location>
</feature>
<feature type="coiled-coil region" evidence="5">
    <location>
        <begin position="195"/>
        <end position="245"/>
    </location>
</feature>
<dbReference type="GO" id="GO:0005730">
    <property type="term" value="C:nucleolus"/>
    <property type="evidence" value="ECO:0007669"/>
    <property type="project" value="UniProtKB-SubCell"/>
</dbReference>
<feature type="compositionally biased region" description="Acidic residues" evidence="6">
    <location>
        <begin position="100"/>
        <end position="117"/>
    </location>
</feature>
<feature type="domain" description="NUC153" evidence="7">
    <location>
        <begin position="522"/>
        <end position="545"/>
    </location>
</feature>
<dbReference type="AlphaFoldDB" id="A0AAD1XA24"/>
<evidence type="ECO:0000259" key="7">
    <source>
        <dbReference type="Pfam" id="PF08159"/>
    </source>
</evidence>
<name>A0AAD1XA24_EUPCR</name>
<dbReference type="InterPro" id="IPR039754">
    <property type="entry name" value="Esf1"/>
</dbReference>
<evidence type="ECO:0000256" key="2">
    <source>
        <dbReference type="ARBA" id="ARBA00009087"/>
    </source>
</evidence>
<evidence type="ECO:0000256" key="3">
    <source>
        <dbReference type="ARBA" id="ARBA00023054"/>
    </source>
</evidence>
<proteinExistence type="inferred from homology"/>
<feature type="region of interest" description="Disordered" evidence="6">
    <location>
        <begin position="428"/>
        <end position="493"/>
    </location>
</feature>
<evidence type="ECO:0000256" key="6">
    <source>
        <dbReference type="SAM" id="MobiDB-lite"/>
    </source>
</evidence>
<comment type="subcellular location">
    <subcellularLocation>
        <location evidence="1">Nucleus</location>
        <location evidence="1">Nucleolus</location>
    </subcellularLocation>
</comment>
<dbReference type="PANTHER" id="PTHR12202">
    <property type="entry name" value="ESF1 HOMOLOG"/>
    <property type="match status" value="1"/>
</dbReference>
<feature type="compositionally biased region" description="Basic residues" evidence="6">
    <location>
        <begin position="481"/>
        <end position="490"/>
    </location>
</feature>